<evidence type="ECO:0000313" key="1">
    <source>
        <dbReference type="EMBL" id="KAG8175616.1"/>
    </source>
</evidence>
<name>A0AAV6TVE4_9ARAC</name>
<keyword evidence="2" id="KW-1185">Reference proteome</keyword>
<sequence length="124" mass="14410">MATNDALVNLKRRCSTIRAAVTRFVAKVNEVPQYTNIDYELQRLEEKAEELNSVDKEIHMLLTDVEYEQDIVDCEKYEDNAKLTIFLAKKIREGSDKLHNHEYFGCLRSFDTYSNASDTLLLKT</sequence>
<dbReference type="AlphaFoldDB" id="A0AAV6TVE4"/>
<proteinExistence type="predicted"/>
<dbReference type="EMBL" id="JAFNEN010000980">
    <property type="protein sequence ID" value="KAG8175616.1"/>
    <property type="molecule type" value="Genomic_DNA"/>
</dbReference>
<dbReference type="Proteomes" id="UP000827092">
    <property type="component" value="Unassembled WGS sequence"/>
</dbReference>
<evidence type="ECO:0008006" key="3">
    <source>
        <dbReference type="Google" id="ProtNLM"/>
    </source>
</evidence>
<evidence type="ECO:0000313" key="2">
    <source>
        <dbReference type="Proteomes" id="UP000827092"/>
    </source>
</evidence>
<gene>
    <name evidence="1" type="ORF">JTE90_019428</name>
</gene>
<organism evidence="1 2">
    <name type="scientific">Oedothorax gibbosus</name>
    <dbReference type="NCBI Taxonomy" id="931172"/>
    <lineage>
        <taxon>Eukaryota</taxon>
        <taxon>Metazoa</taxon>
        <taxon>Ecdysozoa</taxon>
        <taxon>Arthropoda</taxon>
        <taxon>Chelicerata</taxon>
        <taxon>Arachnida</taxon>
        <taxon>Araneae</taxon>
        <taxon>Araneomorphae</taxon>
        <taxon>Entelegynae</taxon>
        <taxon>Araneoidea</taxon>
        <taxon>Linyphiidae</taxon>
        <taxon>Erigoninae</taxon>
        <taxon>Oedothorax</taxon>
    </lineage>
</organism>
<reference evidence="1 2" key="1">
    <citation type="journal article" date="2022" name="Nat. Ecol. Evol.">
        <title>A masculinizing supergene underlies an exaggerated male reproductive morph in a spider.</title>
        <authorList>
            <person name="Hendrickx F."/>
            <person name="De Corte Z."/>
            <person name="Sonet G."/>
            <person name="Van Belleghem S.M."/>
            <person name="Kostlbacher S."/>
            <person name="Vangestel C."/>
        </authorList>
    </citation>
    <scope>NUCLEOTIDE SEQUENCE [LARGE SCALE GENOMIC DNA]</scope>
    <source>
        <strain evidence="1">W744_W776</strain>
    </source>
</reference>
<protein>
    <recommendedName>
        <fullName evidence="3">Tubulin-specific chaperone A</fullName>
    </recommendedName>
</protein>
<comment type="caution">
    <text evidence="1">The sequence shown here is derived from an EMBL/GenBank/DDBJ whole genome shotgun (WGS) entry which is preliminary data.</text>
</comment>
<accession>A0AAV6TVE4</accession>